<evidence type="ECO:0000256" key="2">
    <source>
        <dbReference type="ARBA" id="ARBA00008335"/>
    </source>
</evidence>
<keyword evidence="5 9" id="KW-1133">Transmembrane helix</keyword>
<evidence type="ECO:0000256" key="1">
    <source>
        <dbReference type="ARBA" id="ARBA00004127"/>
    </source>
</evidence>
<evidence type="ECO:0000256" key="9">
    <source>
        <dbReference type="SAM" id="Phobius"/>
    </source>
</evidence>
<feature type="transmembrane region" description="Helical" evidence="9">
    <location>
        <begin position="537"/>
        <end position="559"/>
    </location>
</feature>
<feature type="transmembrane region" description="Helical" evidence="9">
    <location>
        <begin position="292"/>
        <end position="311"/>
    </location>
</feature>
<dbReference type="PANTHER" id="PTHR23501:SF92">
    <property type="entry name" value="GLUTATHIONE EXCHANGER 1-RELATED"/>
    <property type="match status" value="1"/>
</dbReference>
<feature type="transmembrane region" description="Helical" evidence="9">
    <location>
        <begin position="397"/>
        <end position="416"/>
    </location>
</feature>
<feature type="transmembrane region" description="Helical" evidence="9">
    <location>
        <begin position="332"/>
        <end position="358"/>
    </location>
</feature>
<dbReference type="SUPFAM" id="SSF103473">
    <property type="entry name" value="MFS general substrate transporter"/>
    <property type="match status" value="1"/>
</dbReference>
<evidence type="ECO:0000256" key="4">
    <source>
        <dbReference type="ARBA" id="ARBA00022692"/>
    </source>
</evidence>
<dbReference type="Pfam" id="PF07690">
    <property type="entry name" value="MFS_1"/>
    <property type="match status" value="1"/>
</dbReference>
<feature type="transmembrane region" description="Helical" evidence="9">
    <location>
        <begin position="370"/>
        <end position="390"/>
    </location>
</feature>
<dbReference type="PANTHER" id="PTHR23501">
    <property type="entry name" value="MAJOR FACILITATOR SUPERFAMILY"/>
    <property type="match status" value="1"/>
</dbReference>
<comment type="subcellular location">
    <subcellularLocation>
        <location evidence="1">Endomembrane system</location>
        <topology evidence="1">Multi-pass membrane protein</topology>
    </subcellularLocation>
</comment>
<accession>A0A084R1L2</accession>
<keyword evidence="7 9" id="KW-0472">Membrane</keyword>
<keyword evidence="4 9" id="KW-0812">Transmembrane</keyword>
<feature type="compositionally biased region" description="Basic and acidic residues" evidence="8">
    <location>
        <begin position="1"/>
        <end position="10"/>
    </location>
</feature>
<gene>
    <name evidence="11" type="ORF">S40285_03310</name>
</gene>
<dbReference type="Proteomes" id="UP000028524">
    <property type="component" value="Unassembled WGS sequence"/>
</dbReference>
<keyword evidence="12" id="KW-1185">Reference proteome</keyword>
<feature type="transmembrane region" description="Helical" evidence="9">
    <location>
        <begin position="171"/>
        <end position="191"/>
    </location>
</feature>
<dbReference type="OrthoDB" id="4088837at2759"/>
<evidence type="ECO:0000313" key="12">
    <source>
        <dbReference type="Proteomes" id="UP000028524"/>
    </source>
</evidence>
<dbReference type="GO" id="GO:0006811">
    <property type="term" value="P:monoatomic ion transport"/>
    <property type="evidence" value="ECO:0007669"/>
    <property type="project" value="UniProtKB-KW"/>
</dbReference>
<dbReference type="OMA" id="LNFAWYV"/>
<comment type="similarity">
    <text evidence="2">Belongs to the major facilitator superfamily.</text>
</comment>
<evidence type="ECO:0000259" key="10">
    <source>
        <dbReference type="PROSITE" id="PS50850"/>
    </source>
</evidence>
<feature type="transmembrane region" description="Helical" evidence="9">
    <location>
        <begin position="459"/>
        <end position="485"/>
    </location>
</feature>
<evidence type="ECO:0000256" key="3">
    <source>
        <dbReference type="ARBA" id="ARBA00022448"/>
    </source>
</evidence>
<protein>
    <recommendedName>
        <fullName evidence="10">Major facilitator superfamily (MFS) profile domain-containing protein</fullName>
    </recommendedName>
</protein>
<evidence type="ECO:0000256" key="6">
    <source>
        <dbReference type="ARBA" id="ARBA00023065"/>
    </source>
</evidence>
<feature type="transmembrane region" description="Helical" evidence="9">
    <location>
        <begin position="428"/>
        <end position="447"/>
    </location>
</feature>
<feature type="transmembrane region" description="Helical" evidence="9">
    <location>
        <begin position="115"/>
        <end position="139"/>
    </location>
</feature>
<dbReference type="FunCoup" id="A0A084R1L2">
    <property type="interactions" value="25"/>
</dbReference>
<keyword evidence="3" id="KW-0813">Transport</keyword>
<feature type="compositionally biased region" description="Low complexity" evidence="8">
    <location>
        <begin position="16"/>
        <end position="25"/>
    </location>
</feature>
<dbReference type="InterPro" id="IPR020846">
    <property type="entry name" value="MFS_dom"/>
</dbReference>
<dbReference type="EMBL" id="KL659308">
    <property type="protein sequence ID" value="KFA70097.1"/>
    <property type="molecule type" value="Genomic_DNA"/>
</dbReference>
<feature type="domain" description="Major facilitator superfamily (MFS) profile" evidence="10">
    <location>
        <begin position="50"/>
        <end position="521"/>
    </location>
</feature>
<evidence type="ECO:0000256" key="8">
    <source>
        <dbReference type="SAM" id="MobiDB-lite"/>
    </source>
</evidence>
<feature type="transmembrane region" description="Helical" evidence="9">
    <location>
        <begin position="203"/>
        <end position="226"/>
    </location>
</feature>
<dbReference type="InParanoid" id="A0A084R1L2"/>
<dbReference type="GO" id="GO:0005886">
    <property type="term" value="C:plasma membrane"/>
    <property type="evidence" value="ECO:0007669"/>
    <property type="project" value="TreeGrafter"/>
</dbReference>
<evidence type="ECO:0000256" key="7">
    <source>
        <dbReference type="ARBA" id="ARBA00023136"/>
    </source>
</evidence>
<dbReference type="InterPro" id="IPR036259">
    <property type="entry name" value="MFS_trans_sf"/>
</dbReference>
<keyword evidence="6" id="KW-0406">Ion transport</keyword>
<dbReference type="GO" id="GO:0022857">
    <property type="term" value="F:transmembrane transporter activity"/>
    <property type="evidence" value="ECO:0007669"/>
    <property type="project" value="InterPro"/>
</dbReference>
<organism evidence="11 12">
    <name type="scientific">Stachybotrys chlorohalonatus (strain IBT 40285)</name>
    <dbReference type="NCBI Taxonomy" id="1283841"/>
    <lineage>
        <taxon>Eukaryota</taxon>
        <taxon>Fungi</taxon>
        <taxon>Dikarya</taxon>
        <taxon>Ascomycota</taxon>
        <taxon>Pezizomycotina</taxon>
        <taxon>Sordariomycetes</taxon>
        <taxon>Hypocreomycetidae</taxon>
        <taxon>Hypocreales</taxon>
        <taxon>Stachybotryaceae</taxon>
        <taxon>Stachybotrys</taxon>
    </lineage>
</organism>
<feature type="transmembrane region" description="Helical" evidence="9">
    <location>
        <begin position="145"/>
        <end position="164"/>
    </location>
</feature>
<dbReference type="Gene3D" id="1.20.1250.20">
    <property type="entry name" value="MFS general substrate transporter like domains"/>
    <property type="match status" value="2"/>
</dbReference>
<dbReference type="AlphaFoldDB" id="A0A084R1L2"/>
<feature type="transmembrane region" description="Helical" evidence="9">
    <location>
        <begin position="260"/>
        <end position="280"/>
    </location>
</feature>
<evidence type="ECO:0000256" key="5">
    <source>
        <dbReference type="ARBA" id="ARBA00022989"/>
    </source>
</evidence>
<evidence type="ECO:0000313" key="11">
    <source>
        <dbReference type="EMBL" id="KFA70097.1"/>
    </source>
</evidence>
<reference evidence="11 12" key="1">
    <citation type="journal article" date="2014" name="BMC Genomics">
        <title>Comparative genome sequencing reveals chemotype-specific gene clusters in the toxigenic black mold Stachybotrys.</title>
        <authorList>
            <person name="Semeiks J."/>
            <person name="Borek D."/>
            <person name="Otwinowski Z."/>
            <person name="Grishin N.V."/>
        </authorList>
    </citation>
    <scope>NUCLEOTIDE SEQUENCE [LARGE SCALE GENOMIC DNA]</scope>
    <source>
        <strain evidence="11 12">IBT 40285</strain>
    </source>
</reference>
<dbReference type="HOGENOM" id="CLU_012970_2_1_1"/>
<dbReference type="FunFam" id="1.20.1250.20:FF:000197">
    <property type="entry name" value="Siderophore iron transporter 1"/>
    <property type="match status" value="1"/>
</dbReference>
<proteinExistence type="inferred from homology"/>
<dbReference type="InterPro" id="IPR011701">
    <property type="entry name" value="MFS"/>
</dbReference>
<feature type="region of interest" description="Disordered" evidence="8">
    <location>
        <begin position="1"/>
        <end position="35"/>
    </location>
</feature>
<dbReference type="GO" id="GO:0012505">
    <property type="term" value="C:endomembrane system"/>
    <property type="evidence" value="ECO:0007669"/>
    <property type="project" value="UniProtKB-SubCell"/>
</dbReference>
<name>A0A084R1L2_STAC4</name>
<dbReference type="STRING" id="1283841.A0A084R1L2"/>
<sequence length="579" mass="62966">MPRPSHDVPETTHLLAPSSTSSSPSPSSPFPARPSRYARPTLSQLDRALLFASIFLASYAYGLESQVRSTYQPYATSAFGLHSSLATLNVLRGVVAAASQPTASKLADVFGRTRVLVASTALYVLGLAVEAVASSVVMFCAGAVVYQFGYTCIVLLMEVLVADYSSMRARVFFSYLPALPFLINTWVSGLVTEAVLDHATWRLGIGMWAVIYPLCTMPLLIVLWSIERRPRKTVSDDDDFKTPLEVDGLRKTLSDLFDQLDVVGLVTLMAAFSLILAPLTRAGGTVDHWRDPVIVASLVLGVMCIPAFILWERNGARVPLVPFHLLRDRGVWASLAVRSLLNFAWYTQGNFLYTILIVGFDFPIEHATQILSFFSFFGVFSGVAVGLVIYKIRRLKFIIIIGTFLFMGAFWLLMLFPGGASVSSKHGMMAAQVLLGLSGGLFAYPTQASIQASGSKEHVAVLTGLYLAVYNVGSALGTCLAGAIWTQTLYPTLEANLAFQPNTTLAAAVYDAPFSVVGQYPAGTEIRDAIMDSYAHVQRLMCGAGLVLCVPMIGFAFALRNPRLTDHQVQPEVEADLRR</sequence>
<dbReference type="PROSITE" id="PS50850">
    <property type="entry name" value="MFS"/>
    <property type="match status" value="1"/>
</dbReference>